<proteinExistence type="predicted"/>
<sequence length="192" mass="23295">MIEDVLTNFIYLYYPKNICPWDSKEKYLKTSEYKRLQSTINYFDSNKSHEIRSNIKKAFEDDLILRDFEDFSILDSNQDRCYTFFLNVFEEGQLYSISLYLSFLIPYYTIRKQWHPAEPFYSKERIEELEREKLDTRKIDELVFAVESIVESKLFYEKFPQLLMDDKISDVSFGDIYLGNFTMFNAFFNNRK</sequence>
<name>A0ABR9TJP6_9FLAO</name>
<gene>
    <name evidence="1" type="ORF">C4F50_11530</name>
</gene>
<dbReference type="EMBL" id="PRDM01000002">
    <property type="protein sequence ID" value="MBE8725580.1"/>
    <property type="molecule type" value="Genomic_DNA"/>
</dbReference>
<organism evidence="1 2">
    <name type="scientific">Flavobacterium hungaricum</name>
    <dbReference type="NCBI Taxonomy" id="2082725"/>
    <lineage>
        <taxon>Bacteria</taxon>
        <taxon>Pseudomonadati</taxon>
        <taxon>Bacteroidota</taxon>
        <taxon>Flavobacteriia</taxon>
        <taxon>Flavobacteriales</taxon>
        <taxon>Flavobacteriaceae</taxon>
        <taxon>Flavobacterium</taxon>
    </lineage>
</organism>
<keyword evidence="2" id="KW-1185">Reference proteome</keyword>
<dbReference type="RefSeq" id="WP_194138784.1">
    <property type="nucleotide sequence ID" value="NZ_PRDM01000002.1"/>
</dbReference>
<comment type="caution">
    <text evidence="1">The sequence shown here is derived from an EMBL/GenBank/DDBJ whole genome shotgun (WGS) entry which is preliminary data.</text>
</comment>
<evidence type="ECO:0000313" key="2">
    <source>
        <dbReference type="Proteomes" id="UP000640614"/>
    </source>
</evidence>
<dbReference type="Proteomes" id="UP000640614">
    <property type="component" value="Unassembled WGS sequence"/>
</dbReference>
<reference evidence="1 2" key="1">
    <citation type="submission" date="2018-07" db="EMBL/GenBank/DDBJ databases">
        <title>Genome assembly of strain KB82.</title>
        <authorList>
            <person name="Kukolya J."/>
            <person name="Horvath B."/>
            <person name="Nagy I."/>
            <person name="Toth A."/>
        </authorList>
    </citation>
    <scope>NUCLEOTIDE SEQUENCE [LARGE SCALE GENOMIC DNA]</scope>
    <source>
        <strain evidence="1 2">Kb82</strain>
    </source>
</reference>
<evidence type="ECO:0000313" key="1">
    <source>
        <dbReference type="EMBL" id="MBE8725580.1"/>
    </source>
</evidence>
<accession>A0ABR9TJP6</accession>
<protein>
    <submittedName>
        <fullName evidence="1">Uncharacterized protein</fullName>
    </submittedName>
</protein>